<dbReference type="Gene3D" id="3.10.129.10">
    <property type="entry name" value="Hotdog Thioesterase"/>
    <property type="match status" value="2"/>
</dbReference>
<dbReference type="GO" id="GO:0006637">
    <property type="term" value="P:acyl-CoA metabolic process"/>
    <property type="evidence" value="ECO:0007669"/>
    <property type="project" value="TreeGrafter"/>
</dbReference>
<dbReference type="GO" id="GO:0005829">
    <property type="term" value="C:cytosol"/>
    <property type="evidence" value="ECO:0007669"/>
    <property type="project" value="TreeGrafter"/>
</dbReference>
<name>A0A537LYX1_9BACT</name>
<proteinExistence type="inferred from homology"/>
<feature type="domain" description="HotDog ACOT-type" evidence="5">
    <location>
        <begin position="236"/>
        <end position="348"/>
    </location>
</feature>
<evidence type="ECO:0000313" key="6">
    <source>
        <dbReference type="EMBL" id="TMJ12787.1"/>
    </source>
</evidence>
<evidence type="ECO:0000313" key="7">
    <source>
        <dbReference type="Proteomes" id="UP000320393"/>
    </source>
</evidence>
<evidence type="ECO:0000256" key="2">
    <source>
        <dbReference type="ARBA" id="ARBA00022801"/>
    </source>
</evidence>
<evidence type="ECO:0000256" key="1">
    <source>
        <dbReference type="ARBA" id="ARBA00010458"/>
    </source>
</evidence>
<organism evidence="6 7">
    <name type="scientific">Candidatus Segetimicrobium genomatis</name>
    <dbReference type="NCBI Taxonomy" id="2569760"/>
    <lineage>
        <taxon>Bacteria</taxon>
        <taxon>Bacillati</taxon>
        <taxon>Candidatus Sysuimicrobiota</taxon>
        <taxon>Candidatus Sysuimicrobiia</taxon>
        <taxon>Candidatus Sysuimicrobiales</taxon>
        <taxon>Candidatus Segetimicrobiaceae</taxon>
        <taxon>Candidatus Segetimicrobium</taxon>
    </lineage>
</organism>
<dbReference type="EMBL" id="VBAM01000175">
    <property type="protein sequence ID" value="TMJ12787.1"/>
    <property type="molecule type" value="Genomic_DNA"/>
</dbReference>
<dbReference type="Pfam" id="PF03061">
    <property type="entry name" value="4HBT"/>
    <property type="match status" value="2"/>
</dbReference>
<comment type="similarity">
    <text evidence="1">Belongs to the acyl coenzyme A hydrolase family.</text>
</comment>
<accession>A0A537LYX1</accession>
<gene>
    <name evidence="6" type="ORF">E6H02_05670</name>
</gene>
<dbReference type="Proteomes" id="UP000320393">
    <property type="component" value="Unassembled WGS sequence"/>
</dbReference>
<dbReference type="PANTHER" id="PTHR11049">
    <property type="entry name" value="ACYL COENZYME A THIOESTER HYDROLASE"/>
    <property type="match status" value="1"/>
</dbReference>
<dbReference type="InterPro" id="IPR006683">
    <property type="entry name" value="Thioestr_dom"/>
</dbReference>
<dbReference type="InterPro" id="IPR033120">
    <property type="entry name" value="HOTDOG_ACOT"/>
</dbReference>
<dbReference type="CDD" id="cd03442">
    <property type="entry name" value="BFIT_BACH"/>
    <property type="match status" value="2"/>
</dbReference>
<reference evidence="6 7" key="1">
    <citation type="journal article" date="2019" name="Nat. Microbiol.">
        <title>Mediterranean grassland soil C-N compound turnover is dependent on rainfall and depth, and is mediated by genomically divergent microorganisms.</title>
        <authorList>
            <person name="Diamond S."/>
            <person name="Andeer P.F."/>
            <person name="Li Z."/>
            <person name="Crits-Christoph A."/>
            <person name="Burstein D."/>
            <person name="Anantharaman K."/>
            <person name="Lane K.R."/>
            <person name="Thomas B.C."/>
            <person name="Pan C."/>
            <person name="Northen T.R."/>
            <person name="Banfield J.F."/>
        </authorList>
    </citation>
    <scope>NUCLEOTIDE SEQUENCE [LARGE SCALE GENOMIC DNA]</scope>
    <source>
        <strain evidence="6">NP_5</strain>
    </source>
</reference>
<dbReference type="InterPro" id="IPR040170">
    <property type="entry name" value="Cytosol_ACT"/>
</dbReference>
<feature type="domain" description="HotDog ACOT-type" evidence="5">
    <location>
        <begin position="72"/>
        <end position="184"/>
    </location>
</feature>
<sequence>MKNAWSHPTAMTLASAPAPHTQSHARPNARLAVGRRNSESAYRRVIDCPCTSMRIWYHNRGRIEEGGLPSIAETRFQMVQLVFPEDISPRGTLYGGRMMYWIATAGTLTASRCARGPVVLGAMDDLDFLHPVHLGEIVTVSSQVEYIGRASLELGVEVHSEHPRTGMRRKTTSSHMAFIALDEREHPRQVGTVITPASDVEAAAHAAAAARKAARTARVRATGVPEDLVGVDDLAVGRSVRLSRLVMPEDALSGTLMFAGKLLATLDEIAAISAIRYCHLPTVTASLDTVYFYHPLRVGQVADLRAVLTHVGRSSMEIGVRVDGEEPRTGRRHHTCTAFLTMVHLDADGRPAPVPTFTPQTPEERRLWREAEARRVQRRARVAQLRERVGYDVR</sequence>
<dbReference type="PROSITE" id="PS51770">
    <property type="entry name" value="HOTDOG_ACOT"/>
    <property type="match status" value="2"/>
</dbReference>
<protein>
    <submittedName>
        <fullName evidence="6">Acyl-CoA thioesterase</fullName>
    </submittedName>
</protein>
<dbReference type="GO" id="GO:0052816">
    <property type="term" value="F:long-chain fatty acyl-CoA hydrolase activity"/>
    <property type="evidence" value="ECO:0007669"/>
    <property type="project" value="TreeGrafter"/>
</dbReference>
<dbReference type="SUPFAM" id="SSF54637">
    <property type="entry name" value="Thioesterase/thiol ester dehydrase-isomerase"/>
    <property type="match status" value="2"/>
</dbReference>
<dbReference type="PANTHER" id="PTHR11049:SF16">
    <property type="entry name" value="PROTEIN VDLD"/>
    <property type="match status" value="1"/>
</dbReference>
<keyword evidence="2 3" id="KW-0378">Hydrolase</keyword>
<dbReference type="AlphaFoldDB" id="A0A537LYX1"/>
<feature type="region of interest" description="Disordered" evidence="4">
    <location>
        <begin position="1"/>
        <end position="28"/>
    </location>
</feature>
<dbReference type="InterPro" id="IPR029069">
    <property type="entry name" value="HotDog_dom_sf"/>
</dbReference>
<evidence type="ECO:0000256" key="3">
    <source>
        <dbReference type="PROSITE-ProRule" id="PRU01106"/>
    </source>
</evidence>
<evidence type="ECO:0000256" key="4">
    <source>
        <dbReference type="SAM" id="MobiDB-lite"/>
    </source>
</evidence>
<comment type="caution">
    <text evidence="6">The sequence shown here is derived from an EMBL/GenBank/DDBJ whole genome shotgun (WGS) entry which is preliminary data.</text>
</comment>
<evidence type="ECO:0000259" key="5">
    <source>
        <dbReference type="PROSITE" id="PS51770"/>
    </source>
</evidence>